<organism evidence="2 3">
    <name type="scientific">Protopolystoma xenopodis</name>
    <dbReference type="NCBI Taxonomy" id="117903"/>
    <lineage>
        <taxon>Eukaryota</taxon>
        <taxon>Metazoa</taxon>
        <taxon>Spiralia</taxon>
        <taxon>Lophotrochozoa</taxon>
        <taxon>Platyhelminthes</taxon>
        <taxon>Monogenea</taxon>
        <taxon>Polyopisthocotylea</taxon>
        <taxon>Polystomatidea</taxon>
        <taxon>Polystomatidae</taxon>
        <taxon>Protopolystoma</taxon>
    </lineage>
</organism>
<comment type="caution">
    <text evidence="2">The sequence shown here is derived from an EMBL/GenBank/DDBJ whole genome shotgun (WGS) entry which is preliminary data.</text>
</comment>
<accession>A0A3S5CQ99</accession>
<keyword evidence="3" id="KW-1185">Reference proteome</keyword>
<evidence type="ECO:0000313" key="2">
    <source>
        <dbReference type="EMBL" id="VEL39432.1"/>
    </source>
</evidence>
<feature type="region of interest" description="Disordered" evidence="1">
    <location>
        <begin position="106"/>
        <end position="209"/>
    </location>
</feature>
<feature type="compositionally biased region" description="Basic and acidic residues" evidence="1">
    <location>
        <begin position="287"/>
        <end position="309"/>
    </location>
</feature>
<dbReference type="AlphaFoldDB" id="A0A3S5CQ99"/>
<feature type="region of interest" description="Disordered" evidence="1">
    <location>
        <begin position="269"/>
        <end position="339"/>
    </location>
</feature>
<dbReference type="EMBL" id="CAAALY010261265">
    <property type="protein sequence ID" value="VEL39432.1"/>
    <property type="molecule type" value="Genomic_DNA"/>
</dbReference>
<proteinExistence type="predicted"/>
<evidence type="ECO:0000313" key="3">
    <source>
        <dbReference type="Proteomes" id="UP000784294"/>
    </source>
</evidence>
<feature type="compositionally biased region" description="Polar residues" evidence="1">
    <location>
        <begin position="121"/>
        <end position="130"/>
    </location>
</feature>
<sequence>MNSSVSSSNSPCLSRRLVDPGVLRSESSTVRPTYLYPSISWTRDLKSSTSSLFPTEQSASSTISGTSDIIAPINSMPQELSSSLSSSLQSYVVAVKQPRLYLNDQCQPIQDKPSRPRSHPAHTNTVSSLNCPEGRGHIGLVGKKGHQQQPKQREEEEDKEEEEEEEEGEGEEELGYGDEDENEDDSYDKEECERPVTFGCGADGLGEQKSTGLDAYKIYSNAQPSNDMKTFGSALSTGASVKASRDEVKPAVKPAPVFPHVFAVERSGEQPILLSCEKEKRQRRLGRGREKEKAKEKARDKESEREKESGTGSFTGRSGKKGAFSSKGQLRHQESSGGL</sequence>
<dbReference type="Proteomes" id="UP000784294">
    <property type="component" value="Unassembled WGS sequence"/>
</dbReference>
<evidence type="ECO:0000256" key="1">
    <source>
        <dbReference type="SAM" id="MobiDB-lite"/>
    </source>
</evidence>
<feature type="compositionally biased region" description="Acidic residues" evidence="1">
    <location>
        <begin position="155"/>
        <end position="188"/>
    </location>
</feature>
<gene>
    <name evidence="2" type="ORF">PXEA_LOCUS32872</name>
</gene>
<name>A0A3S5CQ99_9PLAT</name>
<protein>
    <submittedName>
        <fullName evidence="2">Uncharacterized protein</fullName>
    </submittedName>
</protein>
<reference evidence="2" key="1">
    <citation type="submission" date="2018-11" db="EMBL/GenBank/DDBJ databases">
        <authorList>
            <consortium name="Pathogen Informatics"/>
        </authorList>
    </citation>
    <scope>NUCLEOTIDE SEQUENCE</scope>
</reference>